<organism evidence="4 5">
    <name type="scientific">Paenibacillus artemisiicola</name>
    <dbReference type="NCBI Taxonomy" id="1172618"/>
    <lineage>
        <taxon>Bacteria</taxon>
        <taxon>Bacillati</taxon>
        <taxon>Bacillota</taxon>
        <taxon>Bacilli</taxon>
        <taxon>Bacillales</taxon>
        <taxon>Paenibacillaceae</taxon>
        <taxon>Paenibacillus</taxon>
    </lineage>
</organism>
<dbReference type="InterPro" id="IPR003439">
    <property type="entry name" value="ABC_transporter-like_ATP-bd"/>
</dbReference>
<protein>
    <submittedName>
        <fullName evidence="4">ATP-binding cassette domain-containing protein</fullName>
    </submittedName>
</protein>
<dbReference type="PROSITE" id="PS50893">
    <property type="entry name" value="ABC_TRANSPORTER_2"/>
    <property type="match status" value="1"/>
</dbReference>
<dbReference type="InterPro" id="IPR027417">
    <property type="entry name" value="P-loop_NTPase"/>
</dbReference>
<evidence type="ECO:0000256" key="1">
    <source>
        <dbReference type="ARBA" id="ARBA00022741"/>
    </source>
</evidence>
<dbReference type="EMBL" id="JAGGDJ010000001">
    <property type="protein sequence ID" value="MBO7742563.1"/>
    <property type="molecule type" value="Genomic_DNA"/>
</dbReference>
<keyword evidence="2 4" id="KW-0067">ATP-binding</keyword>
<evidence type="ECO:0000313" key="4">
    <source>
        <dbReference type="EMBL" id="MBO7742563.1"/>
    </source>
</evidence>
<feature type="domain" description="ABC transporter" evidence="3">
    <location>
        <begin position="4"/>
        <end position="234"/>
    </location>
</feature>
<proteinExistence type="predicted"/>
<evidence type="ECO:0000256" key="2">
    <source>
        <dbReference type="ARBA" id="ARBA00022840"/>
    </source>
</evidence>
<dbReference type="PANTHER" id="PTHR43119">
    <property type="entry name" value="ABC TRANSPORT PROTEIN ATP-BINDING COMPONENT-RELATED"/>
    <property type="match status" value="1"/>
</dbReference>
<dbReference type="Pfam" id="PF00005">
    <property type="entry name" value="ABC_tran"/>
    <property type="match status" value="1"/>
</dbReference>
<dbReference type="InterPro" id="IPR017871">
    <property type="entry name" value="ABC_transporter-like_CS"/>
</dbReference>
<gene>
    <name evidence="4" type="ORF">I8J29_00045</name>
</gene>
<dbReference type="PANTHER" id="PTHR43119:SF1">
    <property type="entry name" value="ABC TRANSPORTER DOMAIN-CONTAINING PROTEIN"/>
    <property type="match status" value="1"/>
</dbReference>
<comment type="caution">
    <text evidence="4">The sequence shown here is derived from an EMBL/GenBank/DDBJ whole genome shotgun (WGS) entry which is preliminary data.</text>
</comment>
<dbReference type="Proteomes" id="UP000670947">
    <property type="component" value="Unassembled WGS sequence"/>
</dbReference>
<keyword evidence="5" id="KW-1185">Reference proteome</keyword>
<accession>A0ABS3W2Q5</accession>
<sequence length="244" mass="25994">MSILSFTALTKSLPGGRTLFADVSADIEEPQSVALLAPSGQGKSTLLRLLALLDEPSGGEVRLDGKPAAVWHPQAWRRRAAYVAQQAVMLPGTIAHNVGAFSRLHGAPFDRDRAAKLMDAAGLAATDWEKDAAELSGGEKQRVALVRSLMARPAVLLLDEATASLDEHSKLAVEGLLADALAAERTTLVWVTHDLEQARRVGSRVWFLAGGGLADSEAEAFFREPPSEAAERFLKRGGTEAVPP</sequence>
<evidence type="ECO:0000259" key="3">
    <source>
        <dbReference type="PROSITE" id="PS50893"/>
    </source>
</evidence>
<keyword evidence="1" id="KW-0547">Nucleotide-binding</keyword>
<dbReference type="PROSITE" id="PS00211">
    <property type="entry name" value="ABC_TRANSPORTER_1"/>
    <property type="match status" value="1"/>
</dbReference>
<evidence type="ECO:0000313" key="5">
    <source>
        <dbReference type="Proteomes" id="UP000670947"/>
    </source>
</evidence>
<dbReference type="SUPFAM" id="SSF52540">
    <property type="entry name" value="P-loop containing nucleoside triphosphate hydrolases"/>
    <property type="match status" value="1"/>
</dbReference>
<dbReference type="InterPro" id="IPR003593">
    <property type="entry name" value="AAA+_ATPase"/>
</dbReference>
<dbReference type="Gene3D" id="3.40.50.300">
    <property type="entry name" value="P-loop containing nucleotide triphosphate hydrolases"/>
    <property type="match status" value="1"/>
</dbReference>
<dbReference type="GO" id="GO:0005524">
    <property type="term" value="F:ATP binding"/>
    <property type="evidence" value="ECO:0007669"/>
    <property type="project" value="UniProtKB-KW"/>
</dbReference>
<dbReference type="RefSeq" id="WP_208845555.1">
    <property type="nucleotide sequence ID" value="NZ_JAGGDJ010000001.1"/>
</dbReference>
<name>A0ABS3W2Q5_9BACL</name>
<dbReference type="SMART" id="SM00382">
    <property type="entry name" value="AAA"/>
    <property type="match status" value="1"/>
</dbReference>
<reference evidence="4 5" key="1">
    <citation type="submission" date="2021-03" db="EMBL/GenBank/DDBJ databases">
        <title>Paenibacillus artemisicola MWE-103 whole genome sequence.</title>
        <authorList>
            <person name="Ham Y.J."/>
        </authorList>
    </citation>
    <scope>NUCLEOTIDE SEQUENCE [LARGE SCALE GENOMIC DNA]</scope>
    <source>
        <strain evidence="4 5">MWE-103</strain>
    </source>
</reference>